<evidence type="ECO:0000313" key="4">
    <source>
        <dbReference type="EMBL" id="UUL81708.1"/>
    </source>
</evidence>
<accession>A0ABY5L7Y2</accession>
<dbReference type="Gene3D" id="3.40.140.10">
    <property type="entry name" value="Cytidine Deaminase, domain 2"/>
    <property type="match status" value="1"/>
</dbReference>
<dbReference type="InterPro" id="IPR003786">
    <property type="entry name" value="FdhD"/>
</dbReference>
<keyword evidence="5" id="KW-1185">Reference proteome</keyword>
<keyword evidence="1 3" id="KW-0963">Cytoplasm</keyword>
<comment type="similarity">
    <text evidence="3">Belongs to the FdhD family.</text>
</comment>
<protein>
    <recommendedName>
        <fullName evidence="3">Sulfur carrier protein FdhD</fullName>
    </recommendedName>
</protein>
<evidence type="ECO:0000256" key="2">
    <source>
        <dbReference type="ARBA" id="ARBA00023150"/>
    </source>
</evidence>
<keyword evidence="2 3" id="KW-0501">Molybdenum cofactor biosynthesis</keyword>
<evidence type="ECO:0000256" key="1">
    <source>
        <dbReference type="ARBA" id="ARBA00022490"/>
    </source>
</evidence>
<organism evidence="4 5">
    <name type="scientific">Sphingomonas qomolangmaensis</name>
    <dbReference type="NCBI Taxonomy" id="2918765"/>
    <lineage>
        <taxon>Bacteria</taxon>
        <taxon>Pseudomonadati</taxon>
        <taxon>Pseudomonadota</taxon>
        <taxon>Alphaproteobacteria</taxon>
        <taxon>Sphingomonadales</taxon>
        <taxon>Sphingomonadaceae</taxon>
        <taxon>Sphingomonas</taxon>
    </lineage>
</organism>
<dbReference type="SUPFAM" id="SSF53927">
    <property type="entry name" value="Cytidine deaminase-like"/>
    <property type="match status" value="1"/>
</dbReference>
<reference evidence="4" key="1">
    <citation type="submission" date="2022-07" db="EMBL/GenBank/DDBJ databases">
        <title>Sphingomonas sp. nov., a novel bacterium isolated from the north slope of the Mount Everest.</title>
        <authorList>
            <person name="Cui X."/>
            <person name="Liu Y."/>
        </authorList>
    </citation>
    <scope>NUCLEOTIDE SEQUENCE</scope>
    <source>
        <strain evidence="4">S5-59</strain>
    </source>
</reference>
<dbReference type="Proteomes" id="UP001058533">
    <property type="component" value="Chromosome"/>
</dbReference>
<dbReference type="PANTHER" id="PTHR30592">
    <property type="entry name" value="FORMATE DEHYDROGENASE"/>
    <property type="match status" value="1"/>
</dbReference>
<dbReference type="Pfam" id="PF02634">
    <property type="entry name" value="FdhD-NarQ"/>
    <property type="match status" value="1"/>
</dbReference>
<evidence type="ECO:0000256" key="3">
    <source>
        <dbReference type="HAMAP-Rule" id="MF_00187"/>
    </source>
</evidence>
<proteinExistence type="inferred from homology"/>
<dbReference type="PANTHER" id="PTHR30592:SF1">
    <property type="entry name" value="SULFUR CARRIER PROTEIN FDHD"/>
    <property type="match status" value="1"/>
</dbReference>
<comment type="function">
    <text evidence="3">Required for formate dehydrogenase (FDH) activity. Acts as a sulfur carrier protein that transfers sulfur from IscS to the molybdenum cofactor prior to its insertion into FDH.</text>
</comment>
<dbReference type="NCBIfam" id="TIGR00129">
    <property type="entry name" value="fdhD_narQ"/>
    <property type="match status" value="1"/>
</dbReference>
<dbReference type="RefSeq" id="WP_256505424.1">
    <property type="nucleotide sequence ID" value="NZ_CP101740.1"/>
</dbReference>
<dbReference type="PIRSF" id="PIRSF015626">
    <property type="entry name" value="FdhD"/>
    <property type="match status" value="1"/>
</dbReference>
<comment type="caution">
    <text evidence="3">Lacks conserved residue(s) required for the propagation of feature annotation.</text>
</comment>
<sequence length="256" mass="27207">MSASQLPFSRIAADGASTPIDRAIAEETPIAIECNGIGYAVLMATPADLPDLAYGFALAERLIDRADDVLDVDEHATDAGIVLRITLAERVAMRIVDRVRHRVSESACGLCGIENLEQALRPLPRVEPADIDDTAIFAALALLDQHQPLHHATGAVHAAAACTADGEPWLVREDVGRHNAFEKLIGAMLRAGADWDRGFALLTSRCSYELVEKAVLAGCPLLATISAPTTLAIARAAQAGLALRVLARRDAVLAPR</sequence>
<feature type="active site" description="Cysteine persulfide intermediate" evidence="3">
    <location>
        <position position="108"/>
    </location>
</feature>
<evidence type="ECO:0000313" key="5">
    <source>
        <dbReference type="Proteomes" id="UP001058533"/>
    </source>
</evidence>
<dbReference type="InterPro" id="IPR016193">
    <property type="entry name" value="Cytidine_deaminase-like"/>
</dbReference>
<gene>
    <name evidence="3 4" type="primary">fdhD</name>
    <name evidence="4" type="ORF">NMP03_10915</name>
</gene>
<dbReference type="Gene3D" id="3.10.20.10">
    <property type="match status" value="1"/>
</dbReference>
<comment type="subcellular location">
    <subcellularLocation>
        <location evidence="3">Cytoplasm</location>
    </subcellularLocation>
</comment>
<dbReference type="HAMAP" id="MF_00187">
    <property type="entry name" value="FdhD"/>
    <property type="match status" value="1"/>
</dbReference>
<dbReference type="EMBL" id="CP101740">
    <property type="protein sequence ID" value="UUL81708.1"/>
    <property type="molecule type" value="Genomic_DNA"/>
</dbReference>
<name>A0ABY5L7Y2_9SPHN</name>